<protein>
    <submittedName>
        <fullName evidence="1">Uncharacterized protein</fullName>
    </submittedName>
</protein>
<evidence type="ECO:0000313" key="2">
    <source>
        <dbReference type="Proteomes" id="UP001333110"/>
    </source>
</evidence>
<proteinExistence type="predicted"/>
<comment type="caution">
    <text evidence="1">The sequence shown here is derived from an EMBL/GenBank/DDBJ whole genome shotgun (WGS) entry which is preliminary data.</text>
</comment>
<dbReference type="Proteomes" id="UP001333110">
    <property type="component" value="Unassembled WGS sequence"/>
</dbReference>
<dbReference type="EMBL" id="JAUNZN010000005">
    <property type="protein sequence ID" value="KAK4821202.1"/>
    <property type="molecule type" value="Genomic_DNA"/>
</dbReference>
<keyword evidence="2" id="KW-1185">Reference proteome</keyword>
<name>A0AAN7N7I1_MYCAM</name>
<dbReference type="AlphaFoldDB" id="A0AAN7N7I1"/>
<gene>
    <name evidence="1" type="ORF">QYF61_015770</name>
</gene>
<evidence type="ECO:0000313" key="1">
    <source>
        <dbReference type="EMBL" id="KAK4821202.1"/>
    </source>
</evidence>
<organism evidence="1 2">
    <name type="scientific">Mycteria americana</name>
    <name type="common">Wood stork</name>
    <dbReference type="NCBI Taxonomy" id="33587"/>
    <lineage>
        <taxon>Eukaryota</taxon>
        <taxon>Metazoa</taxon>
        <taxon>Chordata</taxon>
        <taxon>Craniata</taxon>
        <taxon>Vertebrata</taxon>
        <taxon>Euteleostomi</taxon>
        <taxon>Archelosauria</taxon>
        <taxon>Archosauria</taxon>
        <taxon>Dinosauria</taxon>
        <taxon>Saurischia</taxon>
        <taxon>Theropoda</taxon>
        <taxon>Coelurosauria</taxon>
        <taxon>Aves</taxon>
        <taxon>Neognathae</taxon>
        <taxon>Neoaves</taxon>
        <taxon>Aequornithes</taxon>
        <taxon>Ciconiiformes</taxon>
        <taxon>Ciconiidae</taxon>
        <taxon>Mycteria</taxon>
    </lineage>
</organism>
<accession>A0AAN7N7I1</accession>
<sequence>MSQSRRKKDSLWAEQPHLPQPVLIGEVLQPSGHFHVPPLDLLQQLHVLLVLRAPELDVVLQVRSHQSRAEWQNHLPRPAGHASVDAAQDTVGLLGCERTLLAHVQLFIHQYPQGLFRRAALNHIIPQPVLKLRIALTQFSYRSIPYTAATGATSCNRGVSPFSSQVQCAKSPKKARSQLRAEATCDRHSLPAFSSSTGKHKALATFSKTILISGPSLKAFTWHIAASFSSTKATNLAQ</sequence>
<reference evidence="1 2" key="1">
    <citation type="journal article" date="2023" name="J. Hered.">
        <title>Chromosome-level genome of the wood stork (Mycteria americana) provides insight into avian chromosome evolution.</title>
        <authorList>
            <person name="Flamio R. Jr."/>
            <person name="Ramstad K.M."/>
        </authorList>
    </citation>
    <scope>NUCLEOTIDE SEQUENCE [LARGE SCALE GENOMIC DNA]</scope>
    <source>
        <strain evidence="1">JAX WOST 10</strain>
    </source>
</reference>